<dbReference type="PANTHER" id="PTHR21054:SF2">
    <property type="entry name" value="MIP04191P"/>
    <property type="match status" value="1"/>
</dbReference>
<evidence type="ECO:0000256" key="1">
    <source>
        <dbReference type="SAM" id="MobiDB-lite"/>
    </source>
</evidence>
<dbReference type="AlphaFoldDB" id="A0A1G4BNB9"/>
<evidence type="ECO:0000313" key="3">
    <source>
        <dbReference type="Proteomes" id="UP000176998"/>
    </source>
</evidence>
<feature type="compositionally biased region" description="Acidic residues" evidence="1">
    <location>
        <begin position="717"/>
        <end position="733"/>
    </location>
</feature>
<protein>
    <recommendedName>
        <fullName evidence="4">Metallopeptidase</fullName>
    </recommendedName>
</protein>
<dbReference type="OrthoDB" id="74460at2759"/>
<dbReference type="GeneID" id="34554863"/>
<feature type="region of interest" description="Disordered" evidence="1">
    <location>
        <begin position="706"/>
        <end position="733"/>
    </location>
</feature>
<dbReference type="Pfam" id="PF12044">
    <property type="entry name" value="Metallopep"/>
    <property type="match status" value="1"/>
</dbReference>
<reference evidence="2 3" key="1">
    <citation type="submission" date="2016-09" db="EMBL/GenBank/DDBJ databases">
        <authorList>
            <person name="Capua I."/>
            <person name="De Benedictis P."/>
            <person name="Joannis T."/>
            <person name="Lombin L.H."/>
            <person name="Cattoli G."/>
        </authorList>
    </citation>
    <scope>NUCLEOTIDE SEQUENCE [LARGE SCALE GENOMIC DNA]</scope>
    <source>
        <strain evidence="2 3">IMI 309357</strain>
    </source>
</reference>
<keyword evidence="3" id="KW-1185">Reference proteome</keyword>
<evidence type="ECO:0000313" key="2">
    <source>
        <dbReference type="EMBL" id="OHF02941.1"/>
    </source>
</evidence>
<accession>A0A1G4BNB9</accession>
<dbReference type="InterPro" id="IPR021917">
    <property type="entry name" value="Unchr_Zn-peptidase-like"/>
</dbReference>
<dbReference type="RefSeq" id="XP_022480079.1">
    <property type="nucleotide sequence ID" value="XM_022613353.1"/>
</dbReference>
<gene>
    <name evidence="2" type="ORF">CORC01_01699</name>
</gene>
<dbReference type="EMBL" id="MJBS01000009">
    <property type="protein sequence ID" value="OHF02941.1"/>
    <property type="molecule type" value="Genomic_DNA"/>
</dbReference>
<dbReference type="PANTHER" id="PTHR21054">
    <property type="entry name" value="ZINC METALLOPROTEINASE-RELATED"/>
    <property type="match status" value="1"/>
</dbReference>
<dbReference type="GO" id="GO:0005737">
    <property type="term" value="C:cytoplasm"/>
    <property type="evidence" value="ECO:0007669"/>
    <property type="project" value="TreeGrafter"/>
</dbReference>
<sequence length="733" mass="80395">MSLTIHNFTDGETVHQRCVILKGTYTPSANLGDDFATVEANDGISTTFPVQNWPIADNRIKIIALLSPGLNKLTITRNSGNQATVHQFNLTYIPLLQSPPLHLAIMVAKDSPLLIDCPALKHGASSSAHASLDAAIAKLRMSAYMWQALTAEDMRTKGLGRRSFRLEEEWTADTTSRAFLNGLHESALFDSGAMRSTAKVHVIRSEKTTAEIRDAEVAQQNEAARSRDKLFDYFLDALSAHGSPFEASAHPVVAGMILDSHFSVSKKLILGHAALGCHNPTGVSLGMMGSHLAYSWPRFVEEVSDCLLDTRTPGNTVGNDNGECGTFWEACSIGQGAFLHEVGHAFGAPHTTGIMARGYSGHWPRNFLVKTAYPQKINKEGFVVVDGETENDAKWDLRDALSFRSLDHFWLPGDARLSTAQRSSAPTVSLIDVETDDVAVEIACAANLARMEFNGQSELLPSMAYPAWKVSFTRKELEARFPREESLKLYVLGMNGKTKTVRDLWRLFSATTYVRVPGSDVLLRKRSVVTKDLEEADDGEDREFWSWATLLTQRKADGTIVRSTSVDVRTGCILDGAYVQFPSGTRVNCGPRISKWGGGAHTFGGHASEEVKIPRGAEIVKVEVSREDDTLRGMRIHLSDGTSGGALTGYGDVPETSTLEAQADERIVGFYGRSWWGSNFDGLVEFGIITAPKDFELPEAVYGMTELQNTDGGREADVEDECKSEDEEMDEEE</sequence>
<dbReference type="Proteomes" id="UP000176998">
    <property type="component" value="Unassembled WGS sequence"/>
</dbReference>
<dbReference type="InterPro" id="IPR036404">
    <property type="entry name" value="Jacalin-like_lectin_dom_sf"/>
</dbReference>
<name>A0A1G4BNB9_9PEZI</name>
<proteinExistence type="predicted"/>
<comment type="caution">
    <text evidence="2">The sequence shown here is derived from an EMBL/GenBank/DDBJ whole genome shotgun (WGS) entry which is preliminary data.</text>
</comment>
<dbReference type="SUPFAM" id="SSF55486">
    <property type="entry name" value="Metalloproteases ('zincins'), catalytic domain"/>
    <property type="match status" value="1"/>
</dbReference>
<evidence type="ECO:0008006" key="4">
    <source>
        <dbReference type="Google" id="ProtNLM"/>
    </source>
</evidence>
<organism evidence="2 3">
    <name type="scientific">Colletotrichum orchidophilum</name>
    <dbReference type="NCBI Taxonomy" id="1209926"/>
    <lineage>
        <taxon>Eukaryota</taxon>
        <taxon>Fungi</taxon>
        <taxon>Dikarya</taxon>
        <taxon>Ascomycota</taxon>
        <taxon>Pezizomycotina</taxon>
        <taxon>Sordariomycetes</taxon>
        <taxon>Hypocreomycetidae</taxon>
        <taxon>Glomerellales</taxon>
        <taxon>Glomerellaceae</taxon>
        <taxon>Colletotrichum</taxon>
    </lineage>
</organism>
<dbReference type="Gene3D" id="2.100.10.30">
    <property type="entry name" value="Jacalin-like lectin domain"/>
    <property type="match status" value="1"/>
</dbReference>
<dbReference type="InterPro" id="IPR053002">
    <property type="entry name" value="Metalloproteinase_M10B"/>
</dbReference>